<protein>
    <submittedName>
        <fullName evidence="1">Uncharacterized protein</fullName>
    </submittedName>
</protein>
<keyword evidence="2" id="KW-1185">Reference proteome</keyword>
<dbReference type="Proteomes" id="UP000658613">
    <property type="component" value="Unassembled WGS sequence"/>
</dbReference>
<dbReference type="AlphaFoldDB" id="A0A931E461"/>
<reference evidence="1" key="1">
    <citation type="submission" date="2020-11" db="EMBL/GenBank/DDBJ databases">
        <title>Sequencing the genomes of 1000 actinobacteria strains.</title>
        <authorList>
            <person name="Klenk H.-P."/>
        </authorList>
    </citation>
    <scope>NUCLEOTIDE SEQUENCE</scope>
    <source>
        <strain evidence="1">DSM 45632</strain>
    </source>
</reference>
<accession>A0A931E461</accession>
<name>A0A931E461_9CORY</name>
<comment type="caution">
    <text evidence="1">The sequence shown here is derived from an EMBL/GenBank/DDBJ whole genome shotgun (WGS) entry which is preliminary data.</text>
</comment>
<dbReference type="EMBL" id="JADOUE010000001">
    <property type="protein sequence ID" value="MBG6122801.1"/>
    <property type="molecule type" value="Genomic_DNA"/>
</dbReference>
<sequence>MNLDAILNQLTAFFGEGIGKAIADFLTFIYNILFPPNAGPAERVEIPR</sequence>
<gene>
    <name evidence="1" type="ORF">IW254_001770</name>
</gene>
<organism evidence="1 2">
    <name type="scientific">Corynebacterium aquatimens</name>
    <dbReference type="NCBI Taxonomy" id="1190508"/>
    <lineage>
        <taxon>Bacteria</taxon>
        <taxon>Bacillati</taxon>
        <taxon>Actinomycetota</taxon>
        <taxon>Actinomycetes</taxon>
        <taxon>Mycobacteriales</taxon>
        <taxon>Corynebacteriaceae</taxon>
        <taxon>Corynebacterium</taxon>
    </lineage>
</organism>
<proteinExistence type="predicted"/>
<evidence type="ECO:0000313" key="1">
    <source>
        <dbReference type="EMBL" id="MBG6122801.1"/>
    </source>
</evidence>
<evidence type="ECO:0000313" key="2">
    <source>
        <dbReference type="Proteomes" id="UP000658613"/>
    </source>
</evidence>
<dbReference type="RefSeq" id="WP_196825130.1">
    <property type="nucleotide sequence ID" value="NZ_CP046980.1"/>
</dbReference>